<evidence type="ECO:0000256" key="5">
    <source>
        <dbReference type="ARBA" id="ARBA00022989"/>
    </source>
</evidence>
<dbReference type="Proteomes" id="UP001595379">
    <property type="component" value="Unassembled WGS sequence"/>
</dbReference>
<dbReference type="Pfam" id="PF07681">
    <property type="entry name" value="DoxX"/>
    <property type="match status" value="1"/>
</dbReference>
<evidence type="ECO:0000256" key="1">
    <source>
        <dbReference type="ARBA" id="ARBA00004651"/>
    </source>
</evidence>
<evidence type="ECO:0000256" key="6">
    <source>
        <dbReference type="ARBA" id="ARBA00023136"/>
    </source>
</evidence>
<dbReference type="RefSeq" id="WP_343165327.1">
    <property type="nucleotide sequence ID" value="NZ_JBHRSV010000005.1"/>
</dbReference>
<evidence type="ECO:0000256" key="3">
    <source>
        <dbReference type="ARBA" id="ARBA00022475"/>
    </source>
</evidence>
<dbReference type="InterPro" id="IPR032808">
    <property type="entry name" value="DoxX"/>
</dbReference>
<keyword evidence="3" id="KW-1003">Cell membrane</keyword>
<sequence length="192" mass="21168">MTTPLSSLPLIGPAARLHTMVFAAAERIVSHDAIAFFFRLTIAGVFWRSLLTKVQTFGLLGYTELINDFPVQRYHVKLPVLPLDLRPAVIGQFENDFALPLIPGEVAAWLATLAEFTLPILIVLGVFTRLSALGLLAMTLVIQIFVFPGAWWSAHALWAALLIYLIMRGGGAWSLDGLAGRFAPRRLTDQRS</sequence>
<keyword evidence="6 7" id="KW-0472">Membrane</keyword>
<evidence type="ECO:0000256" key="4">
    <source>
        <dbReference type="ARBA" id="ARBA00022692"/>
    </source>
</evidence>
<dbReference type="PANTHER" id="PTHR33452">
    <property type="entry name" value="OXIDOREDUCTASE CATD-RELATED"/>
    <property type="match status" value="1"/>
</dbReference>
<evidence type="ECO:0000256" key="7">
    <source>
        <dbReference type="SAM" id="Phobius"/>
    </source>
</evidence>
<reference evidence="9" key="1">
    <citation type="journal article" date="2019" name="Int. J. Syst. Evol. Microbiol.">
        <title>The Global Catalogue of Microorganisms (GCM) 10K type strain sequencing project: providing services to taxonomists for standard genome sequencing and annotation.</title>
        <authorList>
            <consortium name="The Broad Institute Genomics Platform"/>
            <consortium name="The Broad Institute Genome Sequencing Center for Infectious Disease"/>
            <person name="Wu L."/>
            <person name="Ma J."/>
        </authorList>
    </citation>
    <scope>NUCLEOTIDE SEQUENCE [LARGE SCALE GENOMIC DNA]</scope>
    <source>
        <strain evidence="9">KCTC 52487</strain>
    </source>
</reference>
<name>A0ABV6ZVX0_9PROT</name>
<proteinExistence type="inferred from homology"/>
<dbReference type="InterPro" id="IPR051907">
    <property type="entry name" value="DoxX-like_oxidoreductase"/>
</dbReference>
<comment type="subcellular location">
    <subcellularLocation>
        <location evidence="1">Cell membrane</location>
        <topology evidence="1">Multi-pass membrane protein</topology>
    </subcellularLocation>
</comment>
<feature type="transmembrane region" description="Helical" evidence="7">
    <location>
        <begin position="157"/>
        <end position="175"/>
    </location>
</feature>
<accession>A0ABV6ZVX0</accession>
<evidence type="ECO:0000313" key="8">
    <source>
        <dbReference type="EMBL" id="MFC2925560.1"/>
    </source>
</evidence>
<feature type="transmembrane region" description="Helical" evidence="7">
    <location>
        <begin position="133"/>
        <end position="151"/>
    </location>
</feature>
<evidence type="ECO:0000256" key="2">
    <source>
        <dbReference type="ARBA" id="ARBA00006679"/>
    </source>
</evidence>
<organism evidence="8 9">
    <name type="scientific">Hyphobacterium vulgare</name>
    <dbReference type="NCBI Taxonomy" id="1736751"/>
    <lineage>
        <taxon>Bacteria</taxon>
        <taxon>Pseudomonadati</taxon>
        <taxon>Pseudomonadota</taxon>
        <taxon>Alphaproteobacteria</taxon>
        <taxon>Maricaulales</taxon>
        <taxon>Maricaulaceae</taxon>
        <taxon>Hyphobacterium</taxon>
    </lineage>
</organism>
<comment type="caution">
    <text evidence="8">The sequence shown here is derived from an EMBL/GenBank/DDBJ whole genome shotgun (WGS) entry which is preliminary data.</text>
</comment>
<comment type="similarity">
    <text evidence="2">Belongs to the DoxX family.</text>
</comment>
<keyword evidence="5 7" id="KW-1133">Transmembrane helix</keyword>
<keyword evidence="9" id="KW-1185">Reference proteome</keyword>
<dbReference type="PANTHER" id="PTHR33452:SF1">
    <property type="entry name" value="INNER MEMBRANE PROTEIN YPHA-RELATED"/>
    <property type="match status" value="1"/>
</dbReference>
<protein>
    <submittedName>
        <fullName evidence="8">DoxX family protein</fullName>
    </submittedName>
</protein>
<gene>
    <name evidence="8" type="ORF">ACFOOR_05530</name>
</gene>
<keyword evidence="4 7" id="KW-0812">Transmembrane</keyword>
<feature type="transmembrane region" description="Helical" evidence="7">
    <location>
        <begin position="106"/>
        <end position="126"/>
    </location>
</feature>
<dbReference type="EMBL" id="JBHRSV010000005">
    <property type="protein sequence ID" value="MFC2925560.1"/>
    <property type="molecule type" value="Genomic_DNA"/>
</dbReference>
<evidence type="ECO:0000313" key="9">
    <source>
        <dbReference type="Proteomes" id="UP001595379"/>
    </source>
</evidence>